<protein>
    <submittedName>
        <fullName evidence="1">Uncharacterized protein</fullName>
    </submittedName>
</protein>
<proteinExistence type="predicted"/>
<sequence length="342" mass="39983">MKPDSQLLFLDHHICNARIVYIKHESVFFQRCSQISWRKELLTVQVKKSKKKQWTSRKARDRFLRLRRMKQREEARRRRCAQSKGSTGGLQAIKVEEQLPTGQVDLRTLTDRRQVEQGCMQENRTRYDQTRSPYKTPPMEEPLYPMFTGAEAERNSYALLKGRLPLPDGIDSYTQSFLEQCRFHQGHSMILMEVSPDDHTYFWSRNPENKGSEPHGLHNGHFKAGIYSPMVAQCDALFRHIPLTTGFVPDNWRHLMNFAIEKKPGNFWLTKMRTIQLMNSESQANYKKLGRLAMAYSEEHHLLADGQCGSRKHHQAINRALSKRLVWKPSDSPAPLCRLDFK</sequence>
<dbReference type="EMBL" id="CAKOGP040001826">
    <property type="protein sequence ID" value="CAJ1953518.1"/>
    <property type="molecule type" value="Genomic_DNA"/>
</dbReference>
<reference evidence="1" key="1">
    <citation type="submission" date="2023-08" db="EMBL/GenBank/DDBJ databases">
        <authorList>
            <person name="Audoor S."/>
            <person name="Bilcke G."/>
        </authorList>
    </citation>
    <scope>NUCLEOTIDE SEQUENCE</scope>
</reference>
<dbReference type="AlphaFoldDB" id="A0AAD2FUJ2"/>
<gene>
    <name evidence="1" type="ORF">CYCCA115_LOCUS14118</name>
</gene>
<accession>A0AAD2FUJ2</accession>
<keyword evidence="2" id="KW-1185">Reference proteome</keyword>
<evidence type="ECO:0000313" key="1">
    <source>
        <dbReference type="EMBL" id="CAJ1953518.1"/>
    </source>
</evidence>
<evidence type="ECO:0000313" key="2">
    <source>
        <dbReference type="Proteomes" id="UP001295423"/>
    </source>
</evidence>
<organism evidence="1 2">
    <name type="scientific">Cylindrotheca closterium</name>
    <dbReference type="NCBI Taxonomy" id="2856"/>
    <lineage>
        <taxon>Eukaryota</taxon>
        <taxon>Sar</taxon>
        <taxon>Stramenopiles</taxon>
        <taxon>Ochrophyta</taxon>
        <taxon>Bacillariophyta</taxon>
        <taxon>Bacillariophyceae</taxon>
        <taxon>Bacillariophycidae</taxon>
        <taxon>Bacillariales</taxon>
        <taxon>Bacillariaceae</taxon>
        <taxon>Cylindrotheca</taxon>
    </lineage>
</organism>
<comment type="caution">
    <text evidence="1">The sequence shown here is derived from an EMBL/GenBank/DDBJ whole genome shotgun (WGS) entry which is preliminary data.</text>
</comment>
<dbReference type="Proteomes" id="UP001295423">
    <property type="component" value="Unassembled WGS sequence"/>
</dbReference>
<name>A0AAD2FUJ2_9STRA</name>